<evidence type="ECO:0000256" key="6">
    <source>
        <dbReference type="ARBA" id="ARBA00022692"/>
    </source>
</evidence>
<dbReference type="GO" id="GO:0004521">
    <property type="term" value="F:RNA endonuclease activity"/>
    <property type="evidence" value="ECO:0007669"/>
    <property type="project" value="InterPro"/>
</dbReference>
<dbReference type="Pfam" id="PF00069">
    <property type="entry name" value="Pkinase"/>
    <property type="match status" value="1"/>
</dbReference>
<evidence type="ECO:0000256" key="2">
    <source>
        <dbReference type="ARBA" id="ARBA00004479"/>
    </source>
</evidence>
<dbReference type="GO" id="GO:0036498">
    <property type="term" value="P:IRE1-mediated unfolded protein response"/>
    <property type="evidence" value="ECO:0007669"/>
    <property type="project" value="TreeGrafter"/>
</dbReference>
<dbReference type="GO" id="GO:0046872">
    <property type="term" value="F:metal ion binding"/>
    <property type="evidence" value="ECO:0007669"/>
    <property type="project" value="UniProtKB-KW"/>
</dbReference>
<feature type="chain" id="PRO_5002169640" description="non-specific serine/threonine protein kinase" evidence="20">
    <location>
        <begin position="20"/>
        <end position="1186"/>
    </location>
</feature>
<dbReference type="InterPro" id="IPR045133">
    <property type="entry name" value="IRE1/2-like"/>
</dbReference>
<evidence type="ECO:0000256" key="16">
    <source>
        <dbReference type="ARBA" id="ARBA00023180"/>
    </source>
</evidence>
<feature type="region of interest" description="Disordered" evidence="19">
    <location>
        <begin position="937"/>
        <end position="962"/>
    </location>
</feature>
<comment type="subcellular location">
    <subcellularLocation>
        <location evidence="2">Membrane</location>
        <topology evidence="2">Single-pass type I membrane protein</topology>
    </subcellularLocation>
</comment>
<evidence type="ECO:0000256" key="8">
    <source>
        <dbReference type="ARBA" id="ARBA00022729"/>
    </source>
</evidence>
<dbReference type="Gene3D" id="2.130.10.10">
    <property type="entry name" value="YVTN repeat-like/Quinoprotein amine dehydrogenase"/>
    <property type="match status" value="1"/>
</dbReference>
<organism evidence="23 24">
    <name type="scientific">Phlebiopsis gigantea (strain 11061_1 CR5-6)</name>
    <name type="common">White-rot fungus</name>
    <name type="synonym">Peniophora gigantea</name>
    <dbReference type="NCBI Taxonomy" id="745531"/>
    <lineage>
        <taxon>Eukaryota</taxon>
        <taxon>Fungi</taxon>
        <taxon>Dikarya</taxon>
        <taxon>Basidiomycota</taxon>
        <taxon>Agaricomycotina</taxon>
        <taxon>Agaricomycetes</taxon>
        <taxon>Polyporales</taxon>
        <taxon>Phanerochaetaceae</taxon>
        <taxon>Phlebiopsis</taxon>
    </lineage>
</organism>
<feature type="region of interest" description="Disordered" evidence="19">
    <location>
        <begin position="578"/>
        <end position="619"/>
    </location>
</feature>
<evidence type="ECO:0000256" key="4">
    <source>
        <dbReference type="ARBA" id="ARBA00022527"/>
    </source>
</evidence>
<keyword evidence="11" id="KW-0378">Hydrolase</keyword>
<dbReference type="InterPro" id="IPR008271">
    <property type="entry name" value="Ser/Thr_kinase_AS"/>
</dbReference>
<comment type="catalytic activity">
    <reaction evidence="18">
        <text>L-seryl-[protein] + ATP = O-phospho-L-seryl-[protein] + ADP + H(+)</text>
        <dbReference type="Rhea" id="RHEA:17989"/>
        <dbReference type="Rhea" id="RHEA-COMP:9863"/>
        <dbReference type="Rhea" id="RHEA-COMP:11604"/>
        <dbReference type="ChEBI" id="CHEBI:15378"/>
        <dbReference type="ChEBI" id="CHEBI:29999"/>
        <dbReference type="ChEBI" id="CHEBI:30616"/>
        <dbReference type="ChEBI" id="CHEBI:83421"/>
        <dbReference type="ChEBI" id="CHEBI:456216"/>
        <dbReference type="EC" id="2.7.11.1"/>
    </reaction>
    <physiologicalReaction direction="left-to-right" evidence="18">
        <dbReference type="Rhea" id="RHEA:17990"/>
    </physiologicalReaction>
</comment>
<dbReference type="SUPFAM" id="SSF50998">
    <property type="entry name" value="Quinoprotein alcohol dehydrogenase-like"/>
    <property type="match status" value="1"/>
</dbReference>
<dbReference type="FunFam" id="3.30.200.20:FF:000077">
    <property type="entry name" value="Putative Serine/threonine-protein kinase/endoribonuclease IRE1"/>
    <property type="match status" value="1"/>
</dbReference>
<feature type="domain" description="KEN" evidence="22">
    <location>
        <begin position="1052"/>
        <end position="1184"/>
    </location>
</feature>
<feature type="compositionally biased region" description="Low complexity" evidence="19">
    <location>
        <begin position="588"/>
        <end position="614"/>
    </location>
</feature>
<dbReference type="PROSITE" id="PS51392">
    <property type="entry name" value="KEN"/>
    <property type="match status" value="1"/>
</dbReference>
<dbReference type="SMART" id="SM00220">
    <property type="entry name" value="S_TKc"/>
    <property type="match status" value="1"/>
</dbReference>
<protein>
    <recommendedName>
        <fullName evidence="3">non-specific serine/threonine protein kinase</fullName>
        <ecNumber evidence="3">2.7.11.1</ecNumber>
    </recommendedName>
</protein>
<feature type="compositionally biased region" description="Basic and acidic residues" evidence="19">
    <location>
        <begin position="487"/>
        <end position="498"/>
    </location>
</feature>
<evidence type="ECO:0000256" key="11">
    <source>
        <dbReference type="ARBA" id="ARBA00022801"/>
    </source>
</evidence>
<feature type="compositionally biased region" description="Low complexity" evidence="19">
    <location>
        <begin position="944"/>
        <end position="954"/>
    </location>
</feature>
<keyword evidence="9" id="KW-0547">Nucleotide-binding</keyword>
<feature type="domain" description="Protein kinase" evidence="21">
    <location>
        <begin position="754"/>
        <end position="1049"/>
    </location>
</feature>
<name>A0A0C3S6B8_PHLG1</name>
<dbReference type="Gene3D" id="1.10.510.10">
    <property type="entry name" value="Transferase(Phosphotransferase) domain 1"/>
    <property type="match status" value="1"/>
</dbReference>
<evidence type="ECO:0000256" key="1">
    <source>
        <dbReference type="ARBA" id="ARBA00001946"/>
    </source>
</evidence>
<evidence type="ECO:0000256" key="7">
    <source>
        <dbReference type="ARBA" id="ARBA00022723"/>
    </source>
</evidence>
<dbReference type="GO" id="GO:0016787">
    <property type="term" value="F:hydrolase activity"/>
    <property type="evidence" value="ECO:0007669"/>
    <property type="project" value="UniProtKB-KW"/>
</dbReference>
<evidence type="ECO:0000256" key="17">
    <source>
        <dbReference type="ARBA" id="ARBA00048659"/>
    </source>
</evidence>
<evidence type="ECO:0000256" key="19">
    <source>
        <dbReference type="SAM" id="MobiDB-lite"/>
    </source>
</evidence>
<evidence type="ECO:0000313" key="24">
    <source>
        <dbReference type="Proteomes" id="UP000053257"/>
    </source>
</evidence>
<dbReference type="InterPro" id="IPR038357">
    <property type="entry name" value="KEN_sf"/>
</dbReference>
<dbReference type="PROSITE" id="PS50011">
    <property type="entry name" value="PROTEIN_KINASE_DOM"/>
    <property type="match status" value="1"/>
</dbReference>
<feature type="region of interest" description="Disordered" evidence="19">
    <location>
        <begin position="474"/>
        <end position="521"/>
    </location>
</feature>
<dbReference type="STRING" id="745531.A0A0C3S6B8"/>
<evidence type="ECO:0000256" key="10">
    <source>
        <dbReference type="ARBA" id="ARBA00022777"/>
    </source>
</evidence>
<dbReference type="InterPro" id="IPR018391">
    <property type="entry name" value="PQQ_b-propeller_rpt"/>
</dbReference>
<dbReference type="SMART" id="SM00564">
    <property type="entry name" value="PQQ"/>
    <property type="match status" value="2"/>
</dbReference>
<evidence type="ECO:0000256" key="13">
    <source>
        <dbReference type="ARBA" id="ARBA00022842"/>
    </source>
</evidence>
<feature type="region of interest" description="Disordered" evidence="19">
    <location>
        <begin position="410"/>
        <end position="430"/>
    </location>
</feature>
<feature type="compositionally biased region" description="Acidic residues" evidence="19">
    <location>
        <begin position="654"/>
        <end position="671"/>
    </location>
</feature>
<evidence type="ECO:0000313" key="23">
    <source>
        <dbReference type="EMBL" id="KIP04030.1"/>
    </source>
</evidence>
<keyword evidence="16" id="KW-0325">Glycoprotein</keyword>
<feature type="signal peptide" evidence="20">
    <location>
        <begin position="1"/>
        <end position="19"/>
    </location>
</feature>
<evidence type="ECO:0000256" key="5">
    <source>
        <dbReference type="ARBA" id="ARBA00022679"/>
    </source>
</evidence>
<dbReference type="GO" id="GO:0051082">
    <property type="term" value="F:unfolded protein binding"/>
    <property type="evidence" value="ECO:0007669"/>
    <property type="project" value="TreeGrafter"/>
</dbReference>
<dbReference type="PANTHER" id="PTHR13954:SF6">
    <property type="entry name" value="NON-SPECIFIC SERINE_THREONINE PROTEIN KINASE"/>
    <property type="match status" value="1"/>
</dbReference>
<dbReference type="EMBL" id="KN840589">
    <property type="protein sequence ID" value="KIP04030.1"/>
    <property type="molecule type" value="Genomic_DNA"/>
</dbReference>
<sequence length="1186" mass="130409">MAPLSLPAFLLLCTGACLAEIISLRSPVATRNTDLAPRVNVQRGHDSHSRATGGLEETLQLLDAVLVASVDGNLHALNRSTGVPLWSMSSSPSGSVPSSLGPLVRTQHPVHDPDDDEAHEVYVIEPQSGEIYVMPTPDSPLQRLPLSMPQLVEMSPYSIRGDDGVLKVFVGKKETSLLLVELETGRVKATVNPHSECPWDPFEDISRQSENDIDLDELEESAEPRMTLPTTEVFIGRTDYHISIHTRPSSPGLPRPPVQNLSFSTYGPNNQDQALQSLYRRTADDTYVQSIPNGKIMAFKTRSDSVDPEIVPNSRIAWIQAYNSPIVAVFDVVRTATRVHPFVLLQPRVGLQDLLPGSDLVSAAKQDRLPNLKSAYIGMVEETGSLFAMSPDRYPLVVFGDSNFEDDYRRTITIDPPPGSSSSDGDRDFPYDVDSITRAMKRKKLKELCRNGSKDKRCLTGVRELESTQVSGLLDGSATVPYPPYMRDPREHANEDARPNQSGTLPGVGNTSIVPPSSLPRLLPGSSGDSFTYSAQALSTYAVGLVTLVLMLFWVLQKRPSTSTSPPSENRRGIAAEVPTAAGDIQPDTISSANSIASSTTTNSPASPTTTDSTLAEPLTPDIEISDLIPETPHPKKRAVSFGDSVKVTAATGVDEDEIPDLNGDADDSEPDQAPAPGRRKPQRRKRGKKKKAGVANSGAEEGAGEDALETPQAEEPPPTPKANGEPKVIHVTSPSSLVVPSPPTPAAVEPSLIVSDTVLGFGSHGTVVFKGSLQGRAVAVKRLLQDFVTLAHREVNILQESDDHPNVIRYYYQEAQANFLYIALELCPATLADVVERPDQFRDIAVAFEPKRALRQITSGMRHLHALKIIHRDIKPQNILISHAKKGVGESAGHRMLISDFGLCKKLEVDQTSFLPTAVAGTVGWRAPEILRGDVRIDDSGGEESQSSRGSVGNMSDGSTPTIKTRLTKSVDIFALGCLFYYVLTNGGHPFGERYEREANIMKNVKNVEGLERFGEEGSEAVDLICRMLSLEPYERPDTATCLLHPYFWDSGKRLNFLQDASDRFEIMCRDPRDPMLIELERGAFSVVGNDWNARLEKWFIETLGKYRKYDGKSVQDLMRALRNKKHHYQDLPDNVKRQIGSMPEGFLLYFTRRFPRLFLHVHSVVSSSPLRHESMFRTYFELSE</sequence>
<dbReference type="InterPro" id="IPR010513">
    <property type="entry name" value="KEN_dom"/>
</dbReference>
<dbReference type="OrthoDB" id="63989at2759"/>
<keyword evidence="6" id="KW-0812">Transmembrane</keyword>
<evidence type="ECO:0000259" key="22">
    <source>
        <dbReference type="PROSITE" id="PS51392"/>
    </source>
</evidence>
<keyword evidence="15" id="KW-0472">Membrane</keyword>
<dbReference type="Proteomes" id="UP000053257">
    <property type="component" value="Unassembled WGS sequence"/>
</dbReference>
<dbReference type="GO" id="GO:1990604">
    <property type="term" value="C:IRE1-TRAF2-ASK1 complex"/>
    <property type="evidence" value="ECO:0007669"/>
    <property type="project" value="TreeGrafter"/>
</dbReference>
<dbReference type="CDD" id="cd10422">
    <property type="entry name" value="RNase_Ire1"/>
    <property type="match status" value="1"/>
</dbReference>
<proteinExistence type="predicted"/>
<keyword evidence="4" id="KW-0723">Serine/threonine-protein kinase</keyword>
<keyword evidence="7" id="KW-0479">Metal-binding</keyword>
<dbReference type="PANTHER" id="PTHR13954">
    <property type="entry name" value="IRE1-RELATED"/>
    <property type="match status" value="1"/>
</dbReference>
<reference evidence="23 24" key="1">
    <citation type="journal article" date="2014" name="PLoS Genet.">
        <title>Analysis of the Phlebiopsis gigantea genome, transcriptome and secretome provides insight into its pioneer colonization strategies of wood.</title>
        <authorList>
            <person name="Hori C."/>
            <person name="Ishida T."/>
            <person name="Igarashi K."/>
            <person name="Samejima M."/>
            <person name="Suzuki H."/>
            <person name="Master E."/>
            <person name="Ferreira P."/>
            <person name="Ruiz-Duenas F.J."/>
            <person name="Held B."/>
            <person name="Canessa P."/>
            <person name="Larrondo L.F."/>
            <person name="Schmoll M."/>
            <person name="Druzhinina I.S."/>
            <person name="Kubicek C.P."/>
            <person name="Gaskell J.A."/>
            <person name="Kersten P."/>
            <person name="St John F."/>
            <person name="Glasner J."/>
            <person name="Sabat G."/>
            <person name="Splinter BonDurant S."/>
            <person name="Syed K."/>
            <person name="Yadav J."/>
            <person name="Mgbeahuruike A.C."/>
            <person name="Kovalchuk A."/>
            <person name="Asiegbu F.O."/>
            <person name="Lackner G."/>
            <person name="Hoffmeister D."/>
            <person name="Rencoret J."/>
            <person name="Gutierrez A."/>
            <person name="Sun H."/>
            <person name="Lindquist E."/>
            <person name="Barry K."/>
            <person name="Riley R."/>
            <person name="Grigoriev I.V."/>
            <person name="Henrissat B."/>
            <person name="Kues U."/>
            <person name="Berka R.M."/>
            <person name="Martinez A.T."/>
            <person name="Covert S.F."/>
            <person name="Blanchette R.A."/>
            <person name="Cullen D."/>
        </authorList>
    </citation>
    <scope>NUCLEOTIDE SEQUENCE [LARGE SCALE GENOMIC DNA]</scope>
    <source>
        <strain evidence="23 24">11061_1 CR5-6</strain>
    </source>
</reference>
<evidence type="ECO:0000256" key="20">
    <source>
        <dbReference type="SAM" id="SignalP"/>
    </source>
</evidence>
<gene>
    <name evidence="23" type="ORF">PHLGIDRAFT_110118</name>
</gene>
<dbReference type="GO" id="GO:0006397">
    <property type="term" value="P:mRNA processing"/>
    <property type="evidence" value="ECO:0007669"/>
    <property type="project" value="InterPro"/>
</dbReference>
<dbReference type="InterPro" id="IPR015943">
    <property type="entry name" value="WD40/YVTN_repeat-like_dom_sf"/>
</dbReference>
<feature type="compositionally biased region" description="Polar residues" evidence="19">
    <location>
        <begin position="499"/>
        <end position="514"/>
    </location>
</feature>
<dbReference type="CDD" id="cd09769">
    <property type="entry name" value="Luminal_IRE1"/>
    <property type="match status" value="1"/>
</dbReference>
<dbReference type="EC" id="2.7.11.1" evidence="3"/>
<feature type="region of interest" description="Disordered" evidence="19">
    <location>
        <begin position="651"/>
        <end position="729"/>
    </location>
</feature>
<dbReference type="AlphaFoldDB" id="A0A0C3S6B8"/>
<dbReference type="Gene3D" id="3.30.200.20">
    <property type="entry name" value="Phosphorylase Kinase, domain 1"/>
    <property type="match status" value="1"/>
</dbReference>
<keyword evidence="5" id="KW-0808">Transferase</keyword>
<keyword evidence="10" id="KW-0418">Kinase</keyword>
<dbReference type="SUPFAM" id="SSF56112">
    <property type="entry name" value="Protein kinase-like (PK-like)"/>
    <property type="match status" value="1"/>
</dbReference>
<dbReference type="GO" id="GO:0005524">
    <property type="term" value="F:ATP binding"/>
    <property type="evidence" value="ECO:0007669"/>
    <property type="project" value="UniProtKB-KW"/>
</dbReference>
<dbReference type="HOGENOM" id="CLU_004875_2_1_1"/>
<keyword evidence="24" id="KW-1185">Reference proteome</keyword>
<dbReference type="InterPro" id="IPR011009">
    <property type="entry name" value="Kinase-like_dom_sf"/>
</dbReference>
<dbReference type="FunFam" id="1.10.510.10:FF:000572">
    <property type="entry name" value="Serine/threonine-protein kinase/endoribonuclease IRE1"/>
    <property type="match status" value="1"/>
</dbReference>
<dbReference type="GO" id="GO:0070059">
    <property type="term" value="P:intrinsic apoptotic signaling pathway in response to endoplasmic reticulum stress"/>
    <property type="evidence" value="ECO:0007669"/>
    <property type="project" value="TreeGrafter"/>
</dbReference>
<keyword evidence="12" id="KW-0067">ATP-binding</keyword>
<dbReference type="GO" id="GO:0004674">
    <property type="term" value="F:protein serine/threonine kinase activity"/>
    <property type="evidence" value="ECO:0007669"/>
    <property type="project" value="UniProtKB-KW"/>
</dbReference>
<evidence type="ECO:0000256" key="9">
    <source>
        <dbReference type="ARBA" id="ARBA00022741"/>
    </source>
</evidence>
<keyword evidence="14" id="KW-1133">Transmembrane helix</keyword>
<evidence type="ECO:0000256" key="3">
    <source>
        <dbReference type="ARBA" id="ARBA00012513"/>
    </source>
</evidence>
<evidence type="ECO:0000256" key="18">
    <source>
        <dbReference type="ARBA" id="ARBA00048977"/>
    </source>
</evidence>
<comment type="catalytic activity">
    <reaction evidence="17">
        <text>L-threonyl-[protein] + ATP = O-phospho-L-threonyl-[protein] + ADP + H(+)</text>
        <dbReference type="Rhea" id="RHEA:46608"/>
        <dbReference type="Rhea" id="RHEA-COMP:11060"/>
        <dbReference type="Rhea" id="RHEA-COMP:11605"/>
        <dbReference type="ChEBI" id="CHEBI:15378"/>
        <dbReference type="ChEBI" id="CHEBI:30013"/>
        <dbReference type="ChEBI" id="CHEBI:30616"/>
        <dbReference type="ChEBI" id="CHEBI:61977"/>
        <dbReference type="ChEBI" id="CHEBI:456216"/>
        <dbReference type="EC" id="2.7.11.1"/>
    </reaction>
    <physiologicalReaction direction="left-to-right" evidence="17">
        <dbReference type="Rhea" id="RHEA:46609"/>
    </physiologicalReaction>
</comment>
<comment type="cofactor">
    <cofactor evidence="1">
        <name>Mg(2+)</name>
        <dbReference type="ChEBI" id="CHEBI:18420"/>
    </cofactor>
</comment>
<dbReference type="Gene3D" id="1.20.1440.180">
    <property type="entry name" value="KEN domain"/>
    <property type="match status" value="1"/>
</dbReference>
<evidence type="ECO:0000256" key="12">
    <source>
        <dbReference type="ARBA" id="ARBA00022840"/>
    </source>
</evidence>
<accession>A0A0C3S6B8</accession>
<evidence type="ECO:0000259" key="21">
    <source>
        <dbReference type="PROSITE" id="PS50011"/>
    </source>
</evidence>
<evidence type="ECO:0000256" key="15">
    <source>
        <dbReference type="ARBA" id="ARBA00023136"/>
    </source>
</evidence>
<dbReference type="InterPro" id="IPR000719">
    <property type="entry name" value="Prot_kinase_dom"/>
</dbReference>
<evidence type="ECO:0000256" key="14">
    <source>
        <dbReference type="ARBA" id="ARBA00022989"/>
    </source>
</evidence>
<dbReference type="PROSITE" id="PS00108">
    <property type="entry name" value="PROTEIN_KINASE_ST"/>
    <property type="match status" value="1"/>
</dbReference>
<keyword evidence="13" id="KW-0460">Magnesium</keyword>
<dbReference type="Pfam" id="PF06479">
    <property type="entry name" value="Ribonuc_2-5A"/>
    <property type="match status" value="1"/>
</dbReference>
<feature type="compositionally biased region" description="Basic residues" evidence="19">
    <location>
        <begin position="678"/>
        <end position="693"/>
    </location>
</feature>
<dbReference type="InterPro" id="IPR011047">
    <property type="entry name" value="Quinoprotein_ADH-like_sf"/>
</dbReference>
<dbReference type="SMART" id="SM00580">
    <property type="entry name" value="PUG"/>
    <property type="match status" value="1"/>
</dbReference>
<keyword evidence="8 20" id="KW-0732">Signal</keyword>